<evidence type="ECO:0000256" key="1">
    <source>
        <dbReference type="ARBA" id="ARBA00010923"/>
    </source>
</evidence>
<dbReference type="CDD" id="cd17263">
    <property type="entry name" value="RMtype1_S_AbaB8300I-TRD1-CR1_like"/>
    <property type="match status" value="1"/>
</dbReference>
<evidence type="ECO:0000313" key="6">
    <source>
        <dbReference type="Proteomes" id="UP000000387"/>
    </source>
</evidence>
<keyword evidence="2" id="KW-0680">Restriction system</keyword>
<organism evidence="5 6">
    <name type="scientific">Rothia dentocariosa (strain ATCC 17931 / CDC X599 / XDIA)</name>
    <dbReference type="NCBI Taxonomy" id="762948"/>
    <lineage>
        <taxon>Bacteria</taxon>
        <taxon>Bacillati</taxon>
        <taxon>Actinomycetota</taxon>
        <taxon>Actinomycetes</taxon>
        <taxon>Micrococcales</taxon>
        <taxon>Micrococcaceae</taxon>
        <taxon>Rothia</taxon>
    </lineage>
</organism>
<feature type="domain" description="Type I restriction modification DNA specificity" evidence="4">
    <location>
        <begin position="179"/>
        <end position="350"/>
    </location>
</feature>
<dbReference type="InterPro" id="IPR000055">
    <property type="entry name" value="Restrct_endonuc_typeI_TRD"/>
</dbReference>
<dbReference type="PANTHER" id="PTHR30408:SF12">
    <property type="entry name" value="TYPE I RESTRICTION ENZYME MJAVIII SPECIFICITY SUBUNIT"/>
    <property type="match status" value="1"/>
</dbReference>
<dbReference type="RefSeq" id="WP_013399007.1">
    <property type="nucleotide sequence ID" value="NC_014643.1"/>
</dbReference>
<dbReference type="InterPro" id="IPR044946">
    <property type="entry name" value="Restrct_endonuc_typeI_TRD_sf"/>
</dbReference>
<evidence type="ECO:0000259" key="4">
    <source>
        <dbReference type="Pfam" id="PF01420"/>
    </source>
</evidence>
<keyword evidence="3" id="KW-0238">DNA-binding</keyword>
<comment type="similarity">
    <text evidence="1">Belongs to the type-I restriction system S methylase family.</text>
</comment>
<evidence type="ECO:0000256" key="2">
    <source>
        <dbReference type="ARBA" id="ARBA00022747"/>
    </source>
</evidence>
<accession>E3H204</accession>
<gene>
    <name evidence="5" type="ordered locus">HMPREF0733_11857</name>
</gene>
<reference evidence="6" key="1">
    <citation type="submission" date="2010-10" db="EMBL/GenBank/DDBJ databases">
        <title>The complete genome of Rothia dentocariosa ATCC 17931.</title>
        <authorList>
            <person name="Muzny D."/>
            <person name="Qin X."/>
            <person name="Buhay C."/>
            <person name="Dugan-Rocha S."/>
            <person name="Ding Y."/>
            <person name="Chen G."/>
            <person name="Hawes A."/>
            <person name="Holder M."/>
            <person name="Jhangiani S."/>
            <person name="Johnson A."/>
            <person name="Khan Z."/>
            <person name="Li Z."/>
            <person name="Liu W."/>
            <person name="Liu X."/>
            <person name="Perez L."/>
            <person name="Shen H."/>
            <person name="Wang Q."/>
            <person name="Watt J."/>
            <person name="Xi L."/>
            <person name="Xin Y."/>
            <person name="Zhou J."/>
            <person name="Deng J."/>
            <person name="Jiang H."/>
            <person name="Liu Y."/>
            <person name="Qu J."/>
            <person name="Song X.-Z."/>
            <person name="Zhang L."/>
            <person name="Villasana D."/>
            <person name="Johnson A."/>
            <person name="Liu J."/>
            <person name="Liyanage D."/>
            <person name="Lorensuhewa L."/>
            <person name="Robinson T."/>
            <person name="Song A."/>
            <person name="Song B.-B."/>
            <person name="Dinh H."/>
            <person name="Thornton R."/>
            <person name="Coyle M."/>
            <person name="Francisco L."/>
            <person name="Jackson L."/>
            <person name="Javaid M."/>
            <person name="Korchina V."/>
            <person name="Kovar C."/>
            <person name="Mata R."/>
            <person name="Mathew T."/>
            <person name="Ngo R."/>
            <person name="Nguyen L."/>
            <person name="Nguyen N."/>
            <person name="Okwuonu G."/>
            <person name="Ongeri F."/>
            <person name="Pham C."/>
            <person name="Simmons D."/>
            <person name="Wilczek-Boney K."/>
            <person name="Hale W."/>
            <person name="Jakkamsetti A."/>
            <person name="Pham P."/>
            <person name="Ruth R."/>
            <person name="San Lucas F."/>
            <person name="Warren J."/>
            <person name="Zhang J."/>
            <person name="Zhao Z."/>
            <person name="Zhou C."/>
            <person name="Zhu D."/>
            <person name="Lee S."/>
            <person name="Bess C."/>
            <person name="Blankenburg K."/>
            <person name="Forbes L."/>
            <person name="Fu Q."/>
            <person name="Gubbala S."/>
            <person name="Hirani K."/>
            <person name="Jayaseelan J.C."/>
            <person name="Lara F."/>
            <person name="Munidasa M."/>
            <person name="Palculict T."/>
            <person name="Patil S."/>
            <person name="Pu L.-L."/>
            <person name="Saada N."/>
            <person name="Tang L."/>
            <person name="Weissenberger G."/>
            <person name="Zhu Y."/>
            <person name="Hemphill L."/>
            <person name="Shang Y."/>
            <person name="Youmans B."/>
            <person name="Ayvaz T."/>
            <person name="Ross M."/>
            <person name="Santibanez J."/>
            <person name="Aqrawi P."/>
            <person name="Gross S."/>
            <person name="Joshi V."/>
            <person name="Fowler G."/>
            <person name="Nazareth L."/>
            <person name="Reid J."/>
            <person name="Worley K."/>
            <person name="Petrosino J."/>
            <person name="Highlander S."/>
            <person name="Gibbs R."/>
        </authorList>
    </citation>
    <scope>NUCLEOTIDE SEQUENCE [LARGE SCALE GENOMIC DNA]</scope>
    <source>
        <strain evidence="6">ATCC 17931 / CDC X599 / XDIA</strain>
    </source>
</reference>
<dbReference type="AlphaFoldDB" id="E3H204"/>
<dbReference type="Pfam" id="PF01420">
    <property type="entry name" value="Methylase_S"/>
    <property type="match status" value="2"/>
</dbReference>
<feature type="domain" description="Type I restriction modification DNA specificity" evidence="4">
    <location>
        <begin position="2"/>
        <end position="156"/>
    </location>
</feature>
<dbReference type="PANTHER" id="PTHR30408">
    <property type="entry name" value="TYPE-1 RESTRICTION ENZYME ECOKI SPECIFICITY PROTEIN"/>
    <property type="match status" value="1"/>
</dbReference>
<dbReference type="Proteomes" id="UP000000387">
    <property type="component" value="Chromosome"/>
</dbReference>
<dbReference type="KEGG" id="rdn:HMPREF0733_11857"/>
<protein>
    <submittedName>
        <fullName evidence="5">Type I restriction modification DNA specificity domain protein</fullName>
    </submittedName>
</protein>
<dbReference type="SUPFAM" id="SSF116734">
    <property type="entry name" value="DNA methylase specificity domain"/>
    <property type="match status" value="2"/>
</dbReference>
<dbReference type="REBASE" id="28547">
    <property type="entry name" value="S.RdeGBORF11858P"/>
</dbReference>
<proteinExistence type="inferred from homology"/>
<dbReference type="GeneID" id="29743045"/>
<dbReference type="EMBL" id="CP002280">
    <property type="protein sequence ID" value="ADP41314.1"/>
    <property type="molecule type" value="Genomic_DNA"/>
</dbReference>
<dbReference type="GO" id="GO:0009307">
    <property type="term" value="P:DNA restriction-modification system"/>
    <property type="evidence" value="ECO:0007669"/>
    <property type="project" value="UniProtKB-KW"/>
</dbReference>
<evidence type="ECO:0000313" key="5">
    <source>
        <dbReference type="EMBL" id="ADP41314.1"/>
    </source>
</evidence>
<dbReference type="CDD" id="cd17273">
    <property type="entry name" value="RMtype1_S_EcoJA69PI-TRD1-CR1_like"/>
    <property type="match status" value="1"/>
</dbReference>
<evidence type="ECO:0000256" key="3">
    <source>
        <dbReference type="ARBA" id="ARBA00023125"/>
    </source>
</evidence>
<dbReference type="Gene3D" id="3.90.220.20">
    <property type="entry name" value="DNA methylase specificity domains"/>
    <property type="match status" value="2"/>
</dbReference>
<name>E3H204_ROTDC</name>
<dbReference type="eggNOG" id="COG0732">
    <property type="taxonomic scope" value="Bacteria"/>
</dbReference>
<dbReference type="HOGENOM" id="CLU_021095_10_1_11"/>
<dbReference type="GO" id="GO:0003677">
    <property type="term" value="F:DNA binding"/>
    <property type="evidence" value="ECO:0007669"/>
    <property type="project" value="UniProtKB-KW"/>
</dbReference>
<sequence>MRLGDLVKLYKGRKPLEIVNEPIEGYRRSLQISDLRPGAKPRYCPADKKELLAVPNDVIIAWDGANAGTTSHGLKGSVGSTLMVLRIQQEELIDTAYLGHFIASKQSYLRAKTKGATIPHLDRVILESLDVPLPPLEEQKRIVAILDKAKSIQEAREHQLTTLDELLISFFKDSFHAEDYPHKPLKEIATVLSGGTPRSSVQEYWNGNIEWVTPADLGQHEGIYFSSSSRKITDTGLKNSSAVLLPIGSVMMSSRAPIGHLAINTVPMATNQGFKSIVPGEEITNLYLLFWLKSHMKYIQSLGVGATFKEISKRGVENIKVPVPPIRKQNRFSRKVSKIISQQTLIHKSLENDKSLFLSIQSRFFNY</sequence>
<dbReference type="InterPro" id="IPR052021">
    <property type="entry name" value="Type-I_RS_S_subunit"/>
</dbReference>